<reference evidence="2 3" key="1">
    <citation type="journal article" date="2018" name="Elife">
        <title>Firefly genomes illuminate parallel origins of bioluminescence in beetles.</title>
        <authorList>
            <person name="Fallon T.R."/>
            <person name="Lower S.E."/>
            <person name="Chang C.H."/>
            <person name="Bessho-Uehara M."/>
            <person name="Martin G.J."/>
            <person name="Bewick A.J."/>
            <person name="Behringer M."/>
            <person name="Debat H.J."/>
            <person name="Wong I."/>
            <person name="Day J.C."/>
            <person name="Suvorov A."/>
            <person name="Silva C.J."/>
            <person name="Stanger-Hall K.F."/>
            <person name="Hall D.W."/>
            <person name="Schmitz R.J."/>
            <person name="Nelson D.R."/>
            <person name="Lewis S.M."/>
            <person name="Shigenobu S."/>
            <person name="Bybee S.M."/>
            <person name="Larracuente A.M."/>
            <person name="Oba Y."/>
            <person name="Weng J.K."/>
        </authorList>
    </citation>
    <scope>NUCLEOTIDE SEQUENCE [LARGE SCALE GENOMIC DNA]</scope>
    <source>
        <strain evidence="2">1611_PpyrPB1</strain>
        <tissue evidence="2">Whole body</tissue>
    </source>
</reference>
<sequence>MLSQNESEGERAEYNPNGSLDYHFLSEVALSLQNAPPKSIKSRSVVPPHTPNSEYEFDTTITTLPSFPKLDKLDIPYVREKGIKYCIEYFGNFFKCKDYETNLVQFWFLDVITDCVWFLQDDCRLPHQTQKIVLEWFLYFMDLLRNSRKNLTHRKFFGIFKEAILVAAEIVEEGCESIPPPGEVFELLPDSDQLHSSASDMCSTSSFDKDMSTRNVSYIEIAKPNGTCRYELPKEMCTCADYDLSSIKSLTETDSQSQISEAEEDDEQISTPLYTVDSDLPARFLPLFTEVDGEVSEQSNKSTEPSSQLTNAAEDKFEIYQVADKYEIVSGTDTPSGVSSQTVPTRIDSISREKSEEKVKQLTDEEILKGLMVQKMWEQRLLDMDDPKKGWVQYDVNESNVTEIAANESSSSNTGSDDEWIDITLKNRKAEIEQFENRATLNFGILWAIIELVFKYFYEGFQFSLVKLALQATPEVITQAANTEWQIPKRNRVPFVKPKIEKPKPVKVKQEKVKREKPQKPKKAAKEKKPPQKKAPAMSTEEKKRLEKERLELLKLEEAKRIAEENKRYMYPLADGVTDEFFMGIFENWERPKRKK</sequence>
<organism evidence="2 3">
    <name type="scientific">Photinus pyralis</name>
    <name type="common">Common eastern firefly</name>
    <name type="synonym">Lampyris pyralis</name>
    <dbReference type="NCBI Taxonomy" id="7054"/>
    <lineage>
        <taxon>Eukaryota</taxon>
        <taxon>Metazoa</taxon>
        <taxon>Ecdysozoa</taxon>
        <taxon>Arthropoda</taxon>
        <taxon>Hexapoda</taxon>
        <taxon>Insecta</taxon>
        <taxon>Pterygota</taxon>
        <taxon>Neoptera</taxon>
        <taxon>Endopterygota</taxon>
        <taxon>Coleoptera</taxon>
        <taxon>Polyphaga</taxon>
        <taxon>Elateriformia</taxon>
        <taxon>Elateroidea</taxon>
        <taxon>Lampyridae</taxon>
        <taxon>Lampyrinae</taxon>
        <taxon>Photinus</taxon>
    </lineage>
</organism>
<proteinExistence type="predicted"/>
<dbReference type="EMBL" id="VVIM01000008">
    <property type="protein sequence ID" value="KAB0795098.1"/>
    <property type="molecule type" value="Genomic_DNA"/>
</dbReference>
<dbReference type="AlphaFoldDB" id="A0A5N4ACW8"/>
<evidence type="ECO:0000313" key="3">
    <source>
        <dbReference type="Proteomes" id="UP000327044"/>
    </source>
</evidence>
<dbReference type="OrthoDB" id="6776666at2759"/>
<keyword evidence="3" id="KW-1185">Reference proteome</keyword>
<feature type="region of interest" description="Disordered" evidence="1">
    <location>
        <begin position="294"/>
        <end position="313"/>
    </location>
</feature>
<gene>
    <name evidence="2" type="ORF">PPYR_11937</name>
</gene>
<feature type="region of interest" description="Disordered" evidence="1">
    <location>
        <begin position="505"/>
        <end position="546"/>
    </location>
</feature>
<comment type="caution">
    <text evidence="2">The sequence shown here is derived from an EMBL/GenBank/DDBJ whole genome shotgun (WGS) entry which is preliminary data.</text>
</comment>
<accession>A0A5N4ACW8</accession>
<protein>
    <submittedName>
        <fullName evidence="2">Uncharacterized protein</fullName>
    </submittedName>
</protein>
<evidence type="ECO:0000313" key="2">
    <source>
        <dbReference type="EMBL" id="KAB0795098.1"/>
    </source>
</evidence>
<dbReference type="InParanoid" id="A0A5N4ACW8"/>
<name>A0A5N4ACW8_PHOPY</name>
<dbReference type="Proteomes" id="UP000327044">
    <property type="component" value="Unassembled WGS sequence"/>
</dbReference>
<feature type="compositionally biased region" description="Polar residues" evidence="1">
    <location>
        <begin position="296"/>
        <end position="311"/>
    </location>
</feature>
<feature type="compositionally biased region" description="Basic and acidic residues" evidence="1">
    <location>
        <begin position="505"/>
        <end position="519"/>
    </location>
</feature>
<evidence type="ECO:0000256" key="1">
    <source>
        <dbReference type="SAM" id="MobiDB-lite"/>
    </source>
</evidence>